<evidence type="ECO:0000313" key="3">
    <source>
        <dbReference type="Proteomes" id="UP000001937"/>
    </source>
</evidence>
<dbReference type="HOGENOM" id="CLU_041009_0_0_11"/>
<dbReference type="STRING" id="106370.Francci3_4162"/>
<gene>
    <name evidence="2" type="ordered locus">Francci3_4162</name>
</gene>
<dbReference type="EMBL" id="CP000249">
    <property type="protein sequence ID" value="ABD13510.1"/>
    <property type="molecule type" value="Genomic_DNA"/>
</dbReference>
<feature type="region of interest" description="Disordered" evidence="1">
    <location>
        <begin position="473"/>
        <end position="492"/>
    </location>
</feature>
<dbReference type="AlphaFoldDB" id="Q2J5D2"/>
<dbReference type="Pfam" id="PF20199">
    <property type="entry name" value="RepSA"/>
    <property type="match status" value="1"/>
</dbReference>
<reference evidence="2 3" key="1">
    <citation type="journal article" date="2007" name="Genome Res.">
        <title>Genome characteristics of facultatively symbiotic Frankia sp. strains reflect host range and host plant biogeography.</title>
        <authorList>
            <person name="Normand P."/>
            <person name="Lapierre P."/>
            <person name="Tisa L.S."/>
            <person name="Gogarten J.P."/>
            <person name="Alloisio N."/>
            <person name="Bagnarol E."/>
            <person name="Bassi C.A."/>
            <person name="Berry A.M."/>
            <person name="Bickhart D.M."/>
            <person name="Choisne N."/>
            <person name="Couloux A."/>
            <person name="Cournoyer B."/>
            <person name="Cruveiller S."/>
            <person name="Daubin V."/>
            <person name="Demange N."/>
            <person name="Francino M.P."/>
            <person name="Goltsman E."/>
            <person name="Huang Y."/>
            <person name="Kopp O.R."/>
            <person name="Labarre L."/>
            <person name="Lapidus A."/>
            <person name="Lavire C."/>
            <person name="Marechal J."/>
            <person name="Martinez M."/>
            <person name="Mastronunzio J.E."/>
            <person name="Mullin B.C."/>
            <person name="Niemann J."/>
            <person name="Pujic P."/>
            <person name="Rawnsley T."/>
            <person name="Rouy Z."/>
            <person name="Schenowitz C."/>
            <person name="Sellstedt A."/>
            <person name="Tavares F."/>
            <person name="Tomkins J.P."/>
            <person name="Vallenet D."/>
            <person name="Valverde C."/>
            <person name="Wall L.G."/>
            <person name="Wang Y."/>
            <person name="Medigue C."/>
            <person name="Benson D.R."/>
        </authorList>
    </citation>
    <scope>NUCLEOTIDE SEQUENCE [LARGE SCALE GENOMIC DNA]</scope>
    <source>
        <strain evidence="3">DSM 45818 / CECT 9043 / CcI3</strain>
    </source>
</reference>
<evidence type="ECO:0000313" key="2">
    <source>
        <dbReference type="EMBL" id="ABD13510.1"/>
    </source>
</evidence>
<dbReference type="RefSeq" id="WP_011438524.1">
    <property type="nucleotide sequence ID" value="NC_007777.1"/>
</dbReference>
<name>Q2J5D2_FRACC</name>
<accession>Q2J5D2</accession>
<sequence length="492" mass="51769">MAGCALSEESGLPVNQETLPLPAPSAKVAGGCSRPIRLKGHTDHVDVGTGEIRRAFTSADQPGGVLHVRCNNRRESACPACSAVYKRDARRLVLAGLAGGKGVPETVTGHPAWFVTLTAPSFGPVHSRRQHGGKTGPVRACHPRRGLCPHGKPAGCHERHREDDSRLGSPLCPDCYAYGRSVVWNALVPRLWKATRDAAESAVAAAAGLTVAGLRRAARLSFVKVAEMQARGVVHLHVVVRVDGPDGPGSAPPGWAAGELVADALRGVVGSVAVPAPDPDASTLDTGTVAEDGWAVRWGVQVDIRRIALDGPTDVGRVSNYLAKYITKSAAAGGALDHPVRSLAALGRLVLAPHARRLVETCWRLGQDAAFTVALDAALGRDSGDVPRLLRWAHQMGFGGHWLSKSRAYSTTFTALRTVRRVWSRTIGAAMAGRLPTDAFGRVDGDENTIVLGTWTYTGRGLYLGTGYGADPPGLPPSRAAGSPVGTWRAGR</sequence>
<proteinExistence type="predicted"/>
<dbReference type="eggNOG" id="COG0484">
    <property type="taxonomic scope" value="Bacteria"/>
</dbReference>
<keyword evidence="3" id="KW-1185">Reference proteome</keyword>
<evidence type="ECO:0000256" key="1">
    <source>
        <dbReference type="SAM" id="MobiDB-lite"/>
    </source>
</evidence>
<dbReference type="PhylomeDB" id="Q2J5D2"/>
<dbReference type="KEGG" id="fra:Francci3_4162"/>
<dbReference type="Proteomes" id="UP000001937">
    <property type="component" value="Chromosome"/>
</dbReference>
<organism evidence="2 3">
    <name type="scientific">Frankia casuarinae (strain DSM 45818 / CECT 9043 / HFP020203 / CcI3)</name>
    <dbReference type="NCBI Taxonomy" id="106370"/>
    <lineage>
        <taxon>Bacteria</taxon>
        <taxon>Bacillati</taxon>
        <taxon>Actinomycetota</taxon>
        <taxon>Actinomycetes</taxon>
        <taxon>Frankiales</taxon>
        <taxon>Frankiaceae</taxon>
        <taxon>Frankia</taxon>
    </lineage>
</organism>
<protein>
    <submittedName>
        <fullName evidence="2">Replication initiation protein</fullName>
    </submittedName>
</protein>
<dbReference type="InterPro" id="IPR046828">
    <property type="entry name" value="RepSA"/>
</dbReference>